<dbReference type="HOGENOM" id="CLU_980130_0_0_1"/>
<dbReference type="EMBL" id="KB446535">
    <property type="protein sequence ID" value="EME48364.1"/>
    <property type="molecule type" value="Genomic_DNA"/>
</dbReference>
<reference evidence="1 2" key="2">
    <citation type="journal article" date="2012" name="PLoS Pathog.">
        <title>Diverse lifestyles and strategies of plant pathogenesis encoded in the genomes of eighteen Dothideomycetes fungi.</title>
        <authorList>
            <person name="Ohm R.A."/>
            <person name="Feau N."/>
            <person name="Henrissat B."/>
            <person name="Schoch C.L."/>
            <person name="Horwitz B.A."/>
            <person name="Barry K.W."/>
            <person name="Condon B.J."/>
            <person name="Copeland A.C."/>
            <person name="Dhillon B."/>
            <person name="Glaser F."/>
            <person name="Hesse C.N."/>
            <person name="Kosti I."/>
            <person name="LaButti K."/>
            <person name="Lindquist E.A."/>
            <person name="Lucas S."/>
            <person name="Salamov A.A."/>
            <person name="Bradshaw R.E."/>
            <person name="Ciuffetti L."/>
            <person name="Hamelin R.C."/>
            <person name="Kema G.H.J."/>
            <person name="Lawrence C."/>
            <person name="Scott J.A."/>
            <person name="Spatafora J.W."/>
            <person name="Turgeon B.G."/>
            <person name="de Wit P.J.G.M."/>
            <person name="Zhong S."/>
            <person name="Goodwin S.B."/>
            <person name="Grigoriev I.V."/>
        </authorList>
    </citation>
    <scope>NUCLEOTIDE SEQUENCE [LARGE SCALE GENOMIC DNA]</scope>
    <source>
        <strain evidence="2">NZE10 / CBS 128990</strain>
    </source>
</reference>
<name>N1Q1I7_DOTSN</name>
<evidence type="ECO:0000313" key="2">
    <source>
        <dbReference type="Proteomes" id="UP000016933"/>
    </source>
</evidence>
<organism evidence="1 2">
    <name type="scientific">Dothistroma septosporum (strain NZE10 / CBS 128990)</name>
    <name type="common">Red band needle blight fungus</name>
    <name type="synonym">Mycosphaerella pini</name>
    <dbReference type="NCBI Taxonomy" id="675120"/>
    <lineage>
        <taxon>Eukaryota</taxon>
        <taxon>Fungi</taxon>
        <taxon>Dikarya</taxon>
        <taxon>Ascomycota</taxon>
        <taxon>Pezizomycotina</taxon>
        <taxon>Dothideomycetes</taxon>
        <taxon>Dothideomycetidae</taxon>
        <taxon>Mycosphaerellales</taxon>
        <taxon>Mycosphaerellaceae</taxon>
        <taxon>Dothistroma</taxon>
    </lineage>
</organism>
<proteinExistence type="predicted"/>
<keyword evidence="2" id="KW-1185">Reference proteome</keyword>
<dbReference type="Proteomes" id="UP000016933">
    <property type="component" value="Unassembled WGS sequence"/>
</dbReference>
<evidence type="ECO:0000313" key="1">
    <source>
        <dbReference type="EMBL" id="EME48364.1"/>
    </source>
</evidence>
<gene>
    <name evidence="1" type="ORF">DOTSEDRAFT_29823</name>
</gene>
<protein>
    <submittedName>
        <fullName evidence="1">Uncharacterized protein</fullName>
    </submittedName>
</protein>
<dbReference type="AlphaFoldDB" id="N1Q1I7"/>
<accession>N1Q1I7</accession>
<reference evidence="2" key="1">
    <citation type="journal article" date="2012" name="PLoS Genet.">
        <title>The genomes of the fungal plant pathogens Cladosporium fulvum and Dothistroma septosporum reveal adaptation to different hosts and lifestyles but also signatures of common ancestry.</title>
        <authorList>
            <person name="de Wit P.J.G.M."/>
            <person name="van der Burgt A."/>
            <person name="Oekmen B."/>
            <person name="Stergiopoulos I."/>
            <person name="Abd-Elsalam K.A."/>
            <person name="Aerts A.L."/>
            <person name="Bahkali A.H."/>
            <person name="Beenen H.G."/>
            <person name="Chettri P."/>
            <person name="Cox M.P."/>
            <person name="Datema E."/>
            <person name="de Vries R.P."/>
            <person name="Dhillon B."/>
            <person name="Ganley A.R."/>
            <person name="Griffiths S.A."/>
            <person name="Guo Y."/>
            <person name="Hamelin R.C."/>
            <person name="Henrissat B."/>
            <person name="Kabir M.S."/>
            <person name="Jashni M.K."/>
            <person name="Kema G."/>
            <person name="Klaubauf S."/>
            <person name="Lapidus A."/>
            <person name="Levasseur A."/>
            <person name="Lindquist E."/>
            <person name="Mehrabi R."/>
            <person name="Ohm R.A."/>
            <person name="Owen T.J."/>
            <person name="Salamov A."/>
            <person name="Schwelm A."/>
            <person name="Schijlen E."/>
            <person name="Sun H."/>
            <person name="van den Burg H.A."/>
            <person name="van Ham R.C.H.J."/>
            <person name="Zhang S."/>
            <person name="Goodwin S.B."/>
            <person name="Grigoriev I.V."/>
            <person name="Collemare J."/>
            <person name="Bradshaw R.E."/>
        </authorList>
    </citation>
    <scope>NUCLEOTIDE SEQUENCE [LARGE SCALE GENOMIC DNA]</scope>
    <source>
        <strain evidence="2">NZE10 / CBS 128990</strain>
    </source>
</reference>
<sequence length="284" mass="32472">MENSHREVESGQNEVMYEASHVTRVAVCPRTRSHPPGGLGDISNQGRKDRARYVANDRLDRLFRPVPSDMTRAQAEPAFNGIWSAYRDRWHRRELGLRSSWNNNRRAYFRAFWSHRDVIDAVVEPSMHSYTKLIQRLENIAMQKDEQRLYLIAGRQALEAFGCALANRLFPPNDAADVVFVSIDFESGHSYRGVTGFGAAKCDSRLFCTSNPPTLQTYNLKLRQNSKQNFIFCTTTRIDGDKAARSIIEKVATTTKSERRDIVLVGHGLLANEFSFLKEMRIAR</sequence>